<dbReference type="InterPro" id="IPR052900">
    <property type="entry name" value="Phospholipid_Metab_Enz"/>
</dbReference>
<dbReference type="AlphaFoldDB" id="A0A367YUZ8"/>
<comment type="caution">
    <text evidence="4">The sequence shown here is derived from an EMBL/GenBank/DDBJ whole genome shotgun (WGS) entry which is preliminary data.</text>
</comment>
<dbReference type="InterPro" id="IPR032093">
    <property type="entry name" value="PhoD_N"/>
</dbReference>
<evidence type="ECO:0000259" key="2">
    <source>
        <dbReference type="Pfam" id="PF09423"/>
    </source>
</evidence>
<evidence type="ECO:0000313" key="4">
    <source>
        <dbReference type="EMBL" id="RCK68791.1"/>
    </source>
</evidence>
<dbReference type="InterPro" id="IPR006311">
    <property type="entry name" value="TAT_signal"/>
</dbReference>
<gene>
    <name evidence="4" type="ORF">DT076_14530</name>
</gene>
<feature type="domain" description="Phospholipase D N-terminal" evidence="3">
    <location>
        <begin position="70"/>
        <end position="168"/>
    </location>
</feature>
<dbReference type="InterPro" id="IPR029052">
    <property type="entry name" value="Metallo-depent_PP-like"/>
</dbReference>
<dbReference type="PROSITE" id="PS51318">
    <property type="entry name" value="TAT"/>
    <property type="match status" value="1"/>
</dbReference>
<feature type="domain" description="PhoD-like phosphatase metallophosphatase" evidence="2">
    <location>
        <begin position="181"/>
        <end position="517"/>
    </location>
</feature>
<proteinExistence type="predicted"/>
<keyword evidence="5" id="KW-1185">Reference proteome</keyword>
<feature type="region of interest" description="Disordered" evidence="1">
    <location>
        <begin position="1"/>
        <end position="20"/>
    </location>
</feature>
<dbReference type="InterPro" id="IPR018946">
    <property type="entry name" value="PhoD-like_MPP"/>
</dbReference>
<dbReference type="CDD" id="cd07389">
    <property type="entry name" value="MPP_PhoD"/>
    <property type="match status" value="1"/>
</dbReference>
<evidence type="ECO:0000259" key="3">
    <source>
        <dbReference type="Pfam" id="PF16655"/>
    </source>
</evidence>
<dbReference type="InterPro" id="IPR038607">
    <property type="entry name" value="PhoD-like_sf"/>
</dbReference>
<dbReference type="SUPFAM" id="SSF56300">
    <property type="entry name" value="Metallo-dependent phosphatases"/>
    <property type="match status" value="1"/>
</dbReference>
<dbReference type="Gene3D" id="2.60.40.380">
    <property type="entry name" value="Purple acid phosphatase-like, N-terminal"/>
    <property type="match status" value="1"/>
</dbReference>
<organism evidence="4 5">
    <name type="scientific">Desertihabitans brevis</name>
    <dbReference type="NCBI Taxonomy" id="2268447"/>
    <lineage>
        <taxon>Bacteria</taxon>
        <taxon>Bacillati</taxon>
        <taxon>Actinomycetota</taxon>
        <taxon>Actinomycetes</taxon>
        <taxon>Propionibacteriales</taxon>
        <taxon>Propionibacteriaceae</taxon>
        <taxon>Desertihabitans</taxon>
    </lineage>
</organism>
<protein>
    <submittedName>
        <fullName evidence="4">Alkaline phosphatase</fullName>
    </submittedName>
</protein>
<dbReference type="PANTHER" id="PTHR43606">
    <property type="entry name" value="PHOSPHATASE, PUTATIVE (AFU_ORTHOLOGUE AFUA_6G08710)-RELATED"/>
    <property type="match status" value="1"/>
</dbReference>
<sequence>MVRADPATPGGAVVSRPALPPVSRTPISRRGLFAAGALGGAGLAGVGVPALARDRRPVVGPRLASELFTLGIASGDPWPDGFVLWTRLAPEPLAADGLGGMPDAEVEVEWEVATDEAMSQVVRRGTETARLAGNHSVHAEVTGLEPAREYWYRFRANGELSPVGRAVTAPAADAEVAAMTFAFASCQNFPEGYFNAYADLARQDLDLVVHLGDYIYEGAGTQDALGRAHTSRKETFTLADYRLRYSQYKADADLQAAHAHAPWAVAPDDHEVENNWAGDISQVDTEPDQDPAVFRQRRAAAYQAYWENMPLRRSSLPQGPEMDIYRRLTFGRLLSLSMLDTRRFRDDQIEGGNQAVLDGRWDPRRTMLGRRQEGWLLNGLDSSRARWNVLGNQVFCFEADHEAGPEVRYSGDTWDSYAAARQRLFDQLHRRGVENFVMVTGDAHRSVAADLKLDFSDPSSPTVGTEFLGTSITSGGNGSDQDDLGRVWLAENPHMKFHNKQRGYQVVRLDQDTLECEYRVCDSVTVPGAPVRTRSVVTVESGRAGIADVSLF</sequence>
<dbReference type="Pfam" id="PF16655">
    <property type="entry name" value="PhoD_N"/>
    <property type="match status" value="1"/>
</dbReference>
<evidence type="ECO:0000256" key="1">
    <source>
        <dbReference type="SAM" id="MobiDB-lite"/>
    </source>
</evidence>
<reference evidence="4 5" key="1">
    <citation type="submission" date="2018-07" db="EMBL/GenBank/DDBJ databases">
        <title>Desertimonas flava gen. nov. sp. nov.</title>
        <authorList>
            <person name="Liu S."/>
        </authorList>
    </citation>
    <scope>NUCLEOTIDE SEQUENCE [LARGE SCALE GENOMIC DNA]</scope>
    <source>
        <strain evidence="4 5">16Sb5-5</strain>
    </source>
</reference>
<dbReference type="Proteomes" id="UP000252770">
    <property type="component" value="Unassembled WGS sequence"/>
</dbReference>
<accession>A0A367YUZ8</accession>
<dbReference type="PANTHER" id="PTHR43606:SF2">
    <property type="entry name" value="ALKALINE PHOSPHATASE FAMILY PROTEIN (AFU_ORTHOLOGUE AFUA_5G03860)"/>
    <property type="match status" value="1"/>
</dbReference>
<evidence type="ECO:0000313" key="5">
    <source>
        <dbReference type="Proteomes" id="UP000252770"/>
    </source>
</evidence>
<name>A0A367YUZ8_9ACTN</name>
<dbReference type="Gene3D" id="3.60.21.70">
    <property type="entry name" value="PhoD-like phosphatase"/>
    <property type="match status" value="1"/>
</dbReference>
<dbReference type="Pfam" id="PF09423">
    <property type="entry name" value="PhoD"/>
    <property type="match status" value="1"/>
</dbReference>
<dbReference type="EMBL" id="QOUI01000009">
    <property type="protein sequence ID" value="RCK68791.1"/>
    <property type="molecule type" value="Genomic_DNA"/>
</dbReference>